<dbReference type="EMBL" id="FUWM01000022">
    <property type="protein sequence ID" value="SJZ96558.1"/>
    <property type="molecule type" value="Genomic_DNA"/>
</dbReference>
<dbReference type="PANTHER" id="PTHR13932">
    <property type="entry name" value="COPROPORPHYRINIGEN III OXIDASE"/>
    <property type="match status" value="1"/>
</dbReference>
<keyword evidence="7 9" id="KW-0411">Iron-sulfur</keyword>
<evidence type="ECO:0000256" key="9">
    <source>
        <dbReference type="RuleBase" id="RU364116"/>
    </source>
</evidence>
<dbReference type="RefSeq" id="WP_078810798.1">
    <property type="nucleotide sequence ID" value="NZ_FUWM01000022.1"/>
</dbReference>
<keyword evidence="3 9" id="KW-0349">Heme</keyword>
<dbReference type="SUPFAM" id="SSF102114">
    <property type="entry name" value="Radical SAM enzymes"/>
    <property type="match status" value="1"/>
</dbReference>
<comment type="function">
    <text evidence="9">Probably acts as a heme chaperone, transferring heme to an unknown acceptor. Binds one molecule of heme per monomer, possibly covalently. Binds 1 [4Fe-4S] cluster. The cluster is coordinated with 3 cysteines and an exchangeable S-adenosyl-L-methionine.</text>
</comment>
<dbReference type="SFLD" id="SFLDF00288">
    <property type="entry name" value="HemN-like__clustered_with_nucl"/>
    <property type="match status" value="1"/>
</dbReference>
<dbReference type="CDD" id="cd01335">
    <property type="entry name" value="Radical_SAM"/>
    <property type="match status" value="1"/>
</dbReference>
<evidence type="ECO:0000256" key="3">
    <source>
        <dbReference type="ARBA" id="ARBA00022617"/>
    </source>
</evidence>
<evidence type="ECO:0000256" key="7">
    <source>
        <dbReference type="ARBA" id="ARBA00023014"/>
    </source>
</evidence>
<dbReference type="OrthoDB" id="9808022at2"/>
<accession>A0A1T4Q008</accession>
<dbReference type="SFLD" id="SFLDG01065">
    <property type="entry name" value="anaerobic_coproporphyrinogen-I"/>
    <property type="match status" value="1"/>
</dbReference>
<evidence type="ECO:0000256" key="6">
    <source>
        <dbReference type="ARBA" id="ARBA00023004"/>
    </source>
</evidence>
<keyword evidence="5 9" id="KW-0479">Metal-binding</keyword>
<dbReference type="NCBIfam" id="TIGR00539">
    <property type="entry name" value="hemN_rel"/>
    <property type="match status" value="1"/>
</dbReference>
<dbReference type="SFLD" id="SFLDS00029">
    <property type="entry name" value="Radical_SAM"/>
    <property type="match status" value="1"/>
</dbReference>
<dbReference type="Proteomes" id="UP000190625">
    <property type="component" value="Unassembled WGS sequence"/>
</dbReference>
<dbReference type="SFLD" id="SFLDG01082">
    <property type="entry name" value="B12-binding_domain_containing"/>
    <property type="match status" value="1"/>
</dbReference>
<evidence type="ECO:0000256" key="4">
    <source>
        <dbReference type="ARBA" id="ARBA00022691"/>
    </source>
</evidence>
<dbReference type="GO" id="GO:0005737">
    <property type="term" value="C:cytoplasm"/>
    <property type="evidence" value="ECO:0007669"/>
    <property type="project" value="UniProtKB-SubCell"/>
</dbReference>
<evidence type="ECO:0000256" key="8">
    <source>
        <dbReference type="ARBA" id="ARBA00023186"/>
    </source>
</evidence>
<dbReference type="GO" id="GO:0046872">
    <property type="term" value="F:metal ion binding"/>
    <property type="evidence" value="ECO:0007669"/>
    <property type="project" value="UniProtKB-UniRule"/>
</dbReference>
<evidence type="ECO:0000259" key="10">
    <source>
        <dbReference type="PROSITE" id="PS51918"/>
    </source>
</evidence>
<dbReference type="InterPro" id="IPR013785">
    <property type="entry name" value="Aldolase_TIM"/>
</dbReference>
<dbReference type="InterPro" id="IPR010723">
    <property type="entry name" value="HemN_C"/>
</dbReference>
<gene>
    <name evidence="11" type="ORF">SAMN02745118_02366</name>
</gene>
<dbReference type="GO" id="GO:0006779">
    <property type="term" value="P:porphyrin-containing compound biosynthetic process"/>
    <property type="evidence" value="ECO:0007669"/>
    <property type="project" value="InterPro"/>
</dbReference>
<evidence type="ECO:0000313" key="11">
    <source>
        <dbReference type="EMBL" id="SJZ96558.1"/>
    </source>
</evidence>
<dbReference type="InterPro" id="IPR006638">
    <property type="entry name" value="Elp3/MiaA/NifB-like_rSAM"/>
</dbReference>
<keyword evidence="8 9" id="KW-0143">Chaperone</keyword>
<evidence type="ECO:0000256" key="5">
    <source>
        <dbReference type="ARBA" id="ARBA00022723"/>
    </source>
</evidence>
<feature type="domain" description="Radical SAM core" evidence="10">
    <location>
        <begin position="1"/>
        <end position="234"/>
    </location>
</feature>
<dbReference type="GO" id="GO:0004109">
    <property type="term" value="F:coproporphyrinogen oxidase activity"/>
    <property type="evidence" value="ECO:0007669"/>
    <property type="project" value="InterPro"/>
</dbReference>
<dbReference type="InterPro" id="IPR058240">
    <property type="entry name" value="rSAM_sf"/>
</dbReference>
<keyword evidence="12" id="KW-1185">Reference proteome</keyword>
<keyword evidence="9" id="KW-0963">Cytoplasm</keyword>
<dbReference type="InterPro" id="IPR034505">
    <property type="entry name" value="Coproporphyrinogen-III_oxidase"/>
</dbReference>
<evidence type="ECO:0000256" key="1">
    <source>
        <dbReference type="ARBA" id="ARBA00006100"/>
    </source>
</evidence>
<proteinExistence type="inferred from homology"/>
<dbReference type="InterPro" id="IPR004559">
    <property type="entry name" value="HemW-like"/>
</dbReference>
<sequence>MKKIGLYIHIPFCIRKCYYCDFNSRTWESQLANEFLTALFEEIKMIANKYKYPTLKSVFIGGGTPTCLDGDALLDLLLLLKEEFKVESDSEISIEANPGTLSKNKLSLLKEGGINRLSFGVQSFNNQTLRELGRIHTAKQAIDNYYLARELGFENINLDLIFALPGQKVVEWEATLRQSLKLHPNHLSTYNLKIEPGTKFARDVDNGLLEPVSEEIDLEMYQLTMDFLTENGYKHYEISNFARSGYESEHNRIYWRNEPYLALGPGAHFYDGDVRGSNVTSISEYINTVNSGELPIKEVNQLTREDKIVESMILGLRLREGISLSRFEDRFGESLDKVYGQEIKKLEKENYIRVTSKRITLTRRGLVLANDVLAEFILG</sequence>
<dbReference type="Pfam" id="PF06969">
    <property type="entry name" value="HemN_C"/>
    <property type="match status" value="1"/>
</dbReference>
<evidence type="ECO:0000256" key="2">
    <source>
        <dbReference type="ARBA" id="ARBA00017228"/>
    </source>
</evidence>
<keyword evidence="4 9" id="KW-0949">S-adenosyl-L-methionine</keyword>
<keyword evidence="9" id="KW-0004">4Fe-4S</keyword>
<keyword evidence="6 9" id="KW-0408">Iron</keyword>
<dbReference type="InterPro" id="IPR007197">
    <property type="entry name" value="rSAM"/>
</dbReference>
<dbReference type="STRING" id="142842.SAMN02745118_02366"/>
<comment type="similarity">
    <text evidence="1">Belongs to the anaerobic coproporphyrinogen-III oxidase family. HemW subfamily.</text>
</comment>
<protein>
    <recommendedName>
        <fullName evidence="2 9">Heme chaperone HemW</fullName>
    </recommendedName>
</protein>
<dbReference type="SMART" id="SM00729">
    <property type="entry name" value="Elp3"/>
    <property type="match status" value="1"/>
</dbReference>
<dbReference type="PANTHER" id="PTHR13932:SF5">
    <property type="entry name" value="RADICAL S-ADENOSYL METHIONINE DOMAIN-CONTAINING PROTEIN 1, MITOCHONDRIAL"/>
    <property type="match status" value="1"/>
</dbReference>
<reference evidence="12" key="1">
    <citation type="submission" date="2017-02" db="EMBL/GenBank/DDBJ databases">
        <authorList>
            <person name="Varghese N."/>
            <person name="Submissions S."/>
        </authorList>
    </citation>
    <scope>NUCLEOTIDE SEQUENCE [LARGE SCALE GENOMIC DNA]</scope>
    <source>
        <strain evidence="12">ATCC BAA-73</strain>
    </source>
</reference>
<organism evidence="11 12">
    <name type="scientific">Selenihalanaerobacter shriftii</name>
    <dbReference type="NCBI Taxonomy" id="142842"/>
    <lineage>
        <taxon>Bacteria</taxon>
        <taxon>Bacillati</taxon>
        <taxon>Bacillota</taxon>
        <taxon>Clostridia</taxon>
        <taxon>Halanaerobiales</taxon>
        <taxon>Halobacteroidaceae</taxon>
        <taxon>Selenihalanaerobacter</taxon>
    </lineage>
</organism>
<evidence type="ECO:0000313" key="12">
    <source>
        <dbReference type="Proteomes" id="UP000190625"/>
    </source>
</evidence>
<comment type="subcellular location">
    <subcellularLocation>
        <location evidence="9">Cytoplasm</location>
    </subcellularLocation>
</comment>
<dbReference type="Gene3D" id="3.20.20.70">
    <property type="entry name" value="Aldolase class I"/>
    <property type="match status" value="1"/>
</dbReference>
<dbReference type="SFLD" id="SFLDF00562">
    <property type="entry name" value="HemN-like__clustered_with_heat"/>
    <property type="match status" value="1"/>
</dbReference>
<dbReference type="PROSITE" id="PS51918">
    <property type="entry name" value="RADICAL_SAM"/>
    <property type="match status" value="1"/>
</dbReference>
<dbReference type="Pfam" id="PF04055">
    <property type="entry name" value="Radical_SAM"/>
    <property type="match status" value="1"/>
</dbReference>
<dbReference type="AlphaFoldDB" id="A0A1T4Q008"/>
<dbReference type="GO" id="GO:0051539">
    <property type="term" value="F:4 iron, 4 sulfur cluster binding"/>
    <property type="evidence" value="ECO:0007669"/>
    <property type="project" value="UniProtKB-UniRule"/>
</dbReference>
<name>A0A1T4Q008_9FIRM</name>